<dbReference type="InterPro" id="IPR017972">
    <property type="entry name" value="Cyt_P450_CS"/>
</dbReference>
<dbReference type="Gene3D" id="1.10.630.10">
    <property type="entry name" value="Cytochrome P450"/>
    <property type="match status" value="1"/>
</dbReference>
<evidence type="ECO:0000256" key="5">
    <source>
        <dbReference type="ARBA" id="ARBA00023004"/>
    </source>
</evidence>
<dbReference type="OrthoDB" id="3945418at2759"/>
<feature type="binding site" description="axial binding residue" evidence="6">
    <location>
        <position position="438"/>
    </location>
    <ligand>
        <name>heme</name>
        <dbReference type="ChEBI" id="CHEBI:30413"/>
    </ligand>
    <ligandPart>
        <name>Fe</name>
        <dbReference type="ChEBI" id="CHEBI:18248"/>
    </ligandPart>
</feature>
<evidence type="ECO:0000256" key="3">
    <source>
        <dbReference type="ARBA" id="ARBA00022617"/>
    </source>
</evidence>
<evidence type="ECO:0000256" key="2">
    <source>
        <dbReference type="ARBA" id="ARBA00010617"/>
    </source>
</evidence>
<keyword evidence="7" id="KW-0560">Oxidoreductase</keyword>
<organism evidence="9 10">
    <name type="scientific">Xylaria multiplex</name>
    <dbReference type="NCBI Taxonomy" id="323545"/>
    <lineage>
        <taxon>Eukaryota</taxon>
        <taxon>Fungi</taxon>
        <taxon>Dikarya</taxon>
        <taxon>Ascomycota</taxon>
        <taxon>Pezizomycotina</taxon>
        <taxon>Sordariomycetes</taxon>
        <taxon>Xylariomycetidae</taxon>
        <taxon>Xylariales</taxon>
        <taxon>Xylariaceae</taxon>
        <taxon>Xylaria</taxon>
    </lineage>
</organism>
<dbReference type="PANTHER" id="PTHR24305">
    <property type="entry name" value="CYTOCHROME P450"/>
    <property type="match status" value="1"/>
</dbReference>
<dbReference type="Proteomes" id="UP000481858">
    <property type="component" value="Unassembled WGS sequence"/>
</dbReference>
<keyword evidence="10" id="KW-1185">Reference proteome</keyword>
<evidence type="ECO:0000256" key="8">
    <source>
        <dbReference type="SAM" id="Phobius"/>
    </source>
</evidence>
<dbReference type="PRINTS" id="PR00463">
    <property type="entry name" value="EP450I"/>
</dbReference>
<evidence type="ECO:0000256" key="7">
    <source>
        <dbReference type="RuleBase" id="RU000461"/>
    </source>
</evidence>
<dbReference type="InterPro" id="IPR036396">
    <property type="entry name" value="Cyt_P450_sf"/>
</dbReference>
<keyword evidence="7" id="KW-0503">Monooxygenase</keyword>
<dbReference type="InParanoid" id="A0A7C8IPH5"/>
<dbReference type="GO" id="GO:0004497">
    <property type="term" value="F:monooxygenase activity"/>
    <property type="evidence" value="ECO:0007669"/>
    <property type="project" value="UniProtKB-KW"/>
</dbReference>
<accession>A0A7C8IPH5</accession>
<dbReference type="AlphaFoldDB" id="A0A7C8IPH5"/>
<dbReference type="Pfam" id="PF00067">
    <property type="entry name" value="p450"/>
    <property type="match status" value="1"/>
</dbReference>
<dbReference type="SUPFAM" id="SSF48264">
    <property type="entry name" value="Cytochrome P450"/>
    <property type="match status" value="1"/>
</dbReference>
<dbReference type="InterPro" id="IPR050121">
    <property type="entry name" value="Cytochrome_P450_monoxygenase"/>
</dbReference>
<dbReference type="GO" id="GO:0020037">
    <property type="term" value="F:heme binding"/>
    <property type="evidence" value="ECO:0007669"/>
    <property type="project" value="InterPro"/>
</dbReference>
<keyword evidence="3 6" id="KW-0349">Heme</keyword>
<evidence type="ECO:0000256" key="1">
    <source>
        <dbReference type="ARBA" id="ARBA00001971"/>
    </source>
</evidence>
<keyword evidence="8" id="KW-1133">Transmembrane helix</keyword>
<sequence>MLETILLTGSSASSASVVLAMLAVFALFKTCQMLYRSKLHVLSKIPGPWFPTTSSLWIRWQRWHGRLSFEADGLLSKYGPIVRIAPNMVLINDVQSVQTLFARQDLDTAPTAIRALRIGGHDWTVTYPQNPVARSRRRPVMMATTTKALRYWQPTFEKNIAQMIDNLSASQGKSPEDIVYHLRIATLLNSQVVMAGSQANLEPGDFPHVVGEYNFLVVWRLCLPEWLFVWLKRSPFRHAAFRVRSSDYLFHLGEEIVEEAEKEAGNGDVSAVYELLMENMKHGRSGESKTEISAEMAGQILAATETTSSALAFIFYYLAREPSLVEAMHEELQSVEGFNDLESLKLLNACITEGLRFRPPVALTGSRVVPQGGLNILGYYVPAGTVVTTQSLSLSRQRPDLFPNYDEFDPMRWLEGDSKLNTERRRCLAPFGMGARRCPGGNMATFQMRMILAAVVRAFRLSVAPETTPLSMAPFEANGFRSRQDACRLVFTPRNLRPQPGPRGCECGTECDCVECHCVHYEEH</sequence>
<feature type="transmembrane region" description="Helical" evidence="8">
    <location>
        <begin position="6"/>
        <end position="28"/>
    </location>
</feature>
<evidence type="ECO:0000313" key="9">
    <source>
        <dbReference type="EMBL" id="KAF2968941.1"/>
    </source>
</evidence>
<keyword evidence="8" id="KW-0472">Membrane</keyword>
<dbReference type="PROSITE" id="PS00086">
    <property type="entry name" value="CYTOCHROME_P450"/>
    <property type="match status" value="1"/>
</dbReference>
<dbReference type="GO" id="GO:0005506">
    <property type="term" value="F:iron ion binding"/>
    <property type="evidence" value="ECO:0007669"/>
    <property type="project" value="InterPro"/>
</dbReference>
<reference evidence="9 10" key="1">
    <citation type="submission" date="2019-12" db="EMBL/GenBank/DDBJ databases">
        <title>Draft genome sequence of the ascomycete Xylaria multiplex DSM 110363.</title>
        <authorList>
            <person name="Buettner E."/>
            <person name="Kellner H."/>
        </authorList>
    </citation>
    <scope>NUCLEOTIDE SEQUENCE [LARGE SCALE GENOMIC DNA]</scope>
    <source>
        <strain evidence="9 10">DSM 110363</strain>
    </source>
</reference>
<dbReference type="PANTHER" id="PTHR24305:SF166">
    <property type="entry name" value="CYTOCHROME P450 12A4, MITOCHONDRIAL-RELATED"/>
    <property type="match status" value="1"/>
</dbReference>
<dbReference type="GO" id="GO:0016705">
    <property type="term" value="F:oxidoreductase activity, acting on paired donors, with incorporation or reduction of molecular oxygen"/>
    <property type="evidence" value="ECO:0007669"/>
    <property type="project" value="InterPro"/>
</dbReference>
<dbReference type="PRINTS" id="PR00385">
    <property type="entry name" value="P450"/>
</dbReference>
<dbReference type="InterPro" id="IPR002401">
    <property type="entry name" value="Cyt_P450_E_grp-I"/>
</dbReference>
<evidence type="ECO:0000313" key="10">
    <source>
        <dbReference type="Proteomes" id="UP000481858"/>
    </source>
</evidence>
<name>A0A7C8IPH5_9PEZI</name>
<keyword evidence="8" id="KW-0812">Transmembrane</keyword>
<proteinExistence type="inferred from homology"/>
<comment type="cofactor">
    <cofactor evidence="1 6">
        <name>heme</name>
        <dbReference type="ChEBI" id="CHEBI:30413"/>
    </cofactor>
</comment>
<evidence type="ECO:0000256" key="4">
    <source>
        <dbReference type="ARBA" id="ARBA00022723"/>
    </source>
</evidence>
<comment type="caution">
    <text evidence="9">The sequence shown here is derived from an EMBL/GenBank/DDBJ whole genome shotgun (WGS) entry which is preliminary data.</text>
</comment>
<evidence type="ECO:0000256" key="6">
    <source>
        <dbReference type="PIRSR" id="PIRSR602401-1"/>
    </source>
</evidence>
<keyword evidence="5 6" id="KW-0408">Iron</keyword>
<protein>
    <submittedName>
        <fullName evidence="9">Uncharacterized protein</fullName>
    </submittedName>
</protein>
<dbReference type="InterPro" id="IPR001128">
    <property type="entry name" value="Cyt_P450"/>
</dbReference>
<comment type="similarity">
    <text evidence="2 7">Belongs to the cytochrome P450 family.</text>
</comment>
<gene>
    <name evidence="9" type="ORF">GQX73_g4629</name>
</gene>
<dbReference type="EMBL" id="WUBL01000043">
    <property type="protein sequence ID" value="KAF2968941.1"/>
    <property type="molecule type" value="Genomic_DNA"/>
</dbReference>
<keyword evidence="4 6" id="KW-0479">Metal-binding</keyword>